<sequence>MGHIEPVCKTSVHFAASNTKLFDSDLINLGDFINHVLSLFTTSSGSLLIQKRLYLSGGAFHNLIADNTIIKYIISVGKLES</sequence>
<dbReference type="AlphaFoldDB" id="A0A183JLU0"/>
<organism evidence="3">
    <name type="scientific">Schistosoma curassoni</name>
    <dbReference type="NCBI Taxonomy" id="6186"/>
    <lineage>
        <taxon>Eukaryota</taxon>
        <taxon>Metazoa</taxon>
        <taxon>Spiralia</taxon>
        <taxon>Lophotrochozoa</taxon>
        <taxon>Platyhelminthes</taxon>
        <taxon>Trematoda</taxon>
        <taxon>Digenea</taxon>
        <taxon>Strigeidida</taxon>
        <taxon>Schistosomatoidea</taxon>
        <taxon>Schistosomatidae</taxon>
        <taxon>Schistosoma</taxon>
    </lineage>
</organism>
<reference evidence="1 2" key="2">
    <citation type="submission" date="2018-11" db="EMBL/GenBank/DDBJ databases">
        <authorList>
            <consortium name="Pathogen Informatics"/>
        </authorList>
    </citation>
    <scope>NUCLEOTIDE SEQUENCE [LARGE SCALE GENOMIC DNA]</scope>
    <source>
        <strain evidence="1">Dakar</strain>
        <strain evidence="2">Dakar, Senegal</strain>
    </source>
</reference>
<dbReference type="EMBL" id="UZAK01004294">
    <property type="protein sequence ID" value="VDO83629.1"/>
    <property type="molecule type" value="Genomic_DNA"/>
</dbReference>
<keyword evidence="2" id="KW-1185">Reference proteome</keyword>
<name>A0A183JLU0_9TREM</name>
<evidence type="ECO:0000313" key="2">
    <source>
        <dbReference type="Proteomes" id="UP000279833"/>
    </source>
</evidence>
<dbReference type="Proteomes" id="UP000279833">
    <property type="component" value="Unassembled WGS sequence"/>
</dbReference>
<protein>
    <submittedName>
        <fullName evidence="1 3">Uncharacterized protein</fullName>
    </submittedName>
</protein>
<reference evidence="3" key="1">
    <citation type="submission" date="2016-06" db="UniProtKB">
        <authorList>
            <consortium name="WormBaseParasite"/>
        </authorList>
    </citation>
    <scope>IDENTIFICATION</scope>
</reference>
<accession>A0A183JLU0</accession>
<proteinExistence type="predicted"/>
<evidence type="ECO:0000313" key="1">
    <source>
        <dbReference type="EMBL" id="VDO83629.1"/>
    </source>
</evidence>
<dbReference type="WBParaSite" id="SCUD_0000367101-mRNA-1">
    <property type="protein sequence ID" value="SCUD_0000367101-mRNA-1"/>
    <property type="gene ID" value="SCUD_0000367101"/>
</dbReference>
<gene>
    <name evidence="1" type="ORF">SCUD_LOCUS3671</name>
</gene>
<evidence type="ECO:0000313" key="3">
    <source>
        <dbReference type="WBParaSite" id="SCUD_0000367101-mRNA-1"/>
    </source>
</evidence>